<dbReference type="FunFam" id="1.10.10.2030:FF:000001">
    <property type="entry name" value="DNA/RNA-binding protein KIN17, putative"/>
    <property type="match status" value="1"/>
</dbReference>
<dbReference type="Gene3D" id="2.30.30.30">
    <property type="match status" value="1"/>
</dbReference>
<dbReference type="Pfam" id="PF10357">
    <property type="entry name" value="WH_KIN17"/>
    <property type="match status" value="1"/>
</dbReference>
<evidence type="ECO:0000256" key="6">
    <source>
        <dbReference type="SAM" id="MobiDB-lite"/>
    </source>
</evidence>
<dbReference type="OrthoDB" id="10266249at2759"/>
<evidence type="ECO:0000256" key="2">
    <source>
        <dbReference type="ARBA" id="ARBA00022723"/>
    </source>
</evidence>
<evidence type="ECO:0000256" key="5">
    <source>
        <dbReference type="SAM" id="Coils"/>
    </source>
</evidence>
<dbReference type="InterPro" id="IPR041330">
    <property type="entry name" value="KN17_SH3"/>
</dbReference>
<gene>
    <name evidence="8" type="ORF">TrLO_g7774</name>
</gene>
<evidence type="ECO:0000259" key="7">
    <source>
        <dbReference type="PROSITE" id="PS00028"/>
    </source>
</evidence>
<name>A0A9W7KU33_9STRA</name>
<dbReference type="EMBL" id="BRXW01000161">
    <property type="protein sequence ID" value="GMI11345.1"/>
    <property type="molecule type" value="Genomic_DNA"/>
</dbReference>
<dbReference type="InterPro" id="IPR013087">
    <property type="entry name" value="Znf_C2H2_type"/>
</dbReference>
<dbReference type="GO" id="GO:0008270">
    <property type="term" value="F:zinc ion binding"/>
    <property type="evidence" value="ECO:0007669"/>
    <property type="project" value="UniProtKB-KW"/>
</dbReference>
<dbReference type="SUPFAM" id="SSF57667">
    <property type="entry name" value="beta-beta-alpha zinc fingers"/>
    <property type="match status" value="1"/>
</dbReference>
<dbReference type="InterPro" id="IPR056767">
    <property type="entry name" value="C2H2-Znf_KIN17"/>
</dbReference>
<dbReference type="GO" id="GO:0006974">
    <property type="term" value="P:DNA damage response"/>
    <property type="evidence" value="ECO:0007669"/>
    <property type="project" value="TreeGrafter"/>
</dbReference>
<comment type="caution">
    <text evidence="8">The sequence shown here is derived from an EMBL/GenBank/DDBJ whole genome shotgun (WGS) entry which is preliminary data.</text>
</comment>
<feature type="coiled-coil region" evidence="5">
    <location>
        <begin position="142"/>
        <end position="176"/>
    </location>
</feature>
<keyword evidence="9" id="KW-1185">Reference proteome</keyword>
<comment type="similarity">
    <text evidence="1">Belongs to the KIN17 family.</text>
</comment>
<evidence type="ECO:0000313" key="9">
    <source>
        <dbReference type="Proteomes" id="UP001165122"/>
    </source>
</evidence>
<evidence type="ECO:0000256" key="1">
    <source>
        <dbReference type="ARBA" id="ARBA00008517"/>
    </source>
</evidence>
<dbReference type="Pfam" id="PF25095">
    <property type="entry name" value="C2H2-zf_KIN17"/>
    <property type="match status" value="1"/>
</dbReference>
<organism evidence="8 9">
    <name type="scientific">Triparma laevis f. longispina</name>
    <dbReference type="NCBI Taxonomy" id="1714387"/>
    <lineage>
        <taxon>Eukaryota</taxon>
        <taxon>Sar</taxon>
        <taxon>Stramenopiles</taxon>
        <taxon>Ochrophyta</taxon>
        <taxon>Bolidophyceae</taxon>
        <taxon>Parmales</taxon>
        <taxon>Triparmaceae</taxon>
        <taxon>Triparma</taxon>
    </lineage>
</organism>
<feature type="domain" description="C2H2-type" evidence="7">
    <location>
        <begin position="28"/>
        <end position="50"/>
    </location>
</feature>
<dbReference type="PROSITE" id="PS00028">
    <property type="entry name" value="ZINC_FINGER_C2H2_1"/>
    <property type="match status" value="1"/>
</dbReference>
<keyword evidence="5" id="KW-0175">Coiled coil</keyword>
<dbReference type="AlphaFoldDB" id="A0A9W7KU33"/>
<keyword evidence="2" id="KW-0479">Metal-binding</keyword>
<dbReference type="PANTHER" id="PTHR12805:SF0">
    <property type="entry name" value="DNA_RNA-BINDING PROTEIN KIN17"/>
    <property type="match status" value="1"/>
</dbReference>
<reference evidence="9" key="1">
    <citation type="journal article" date="2023" name="Commun. Biol.">
        <title>Genome analysis of Parmales, the sister group of diatoms, reveals the evolutionary specialization of diatoms from phago-mixotrophs to photoautotrophs.</title>
        <authorList>
            <person name="Ban H."/>
            <person name="Sato S."/>
            <person name="Yoshikawa S."/>
            <person name="Yamada K."/>
            <person name="Nakamura Y."/>
            <person name="Ichinomiya M."/>
            <person name="Sato N."/>
            <person name="Blanc-Mathieu R."/>
            <person name="Endo H."/>
            <person name="Kuwata A."/>
            <person name="Ogata H."/>
        </authorList>
    </citation>
    <scope>NUCLEOTIDE SEQUENCE [LARGE SCALE GENOMIC DNA]</scope>
    <source>
        <strain evidence="9">NIES 3700</strain>
    </source>
</reference>
<dbReference type="Pfam" id="PF25092">
    <property type="entry name" value="SH3_KIN17_C"/>
    <property type="match status" value="1"/>
</dbReference>
<evidence type="ECO:0000256" key="3">
    <source>
        <dbReference type="ARBA" id="ARBA00022771"/>
    </source>
</evidence>
<dbReference type="Proteomes" id="UP001165122">
    <property type="component" value="Unassembled WGS sequence"/>
</dbReference>
<dbReference type="PANTHER" id="PTHR12805">
    <property type="entry name" value="KIN17 KIN, ANTIGENIC DETERMINANT OF RECA PROTEIN HOMOLOG"/>
    <property type="match status" value="1"/>
</dbReference>
<dbReference type="InterPro" id="IPR014722">
    <property type="entry name" value="Rib_uL2_dom2"/>
</dbReference>
<sequence>MGKHEKGSAKDVANRAKAKGLQKLQFYCQMCQKQCRDANGFKCHQTSASHLRMMSILRENTGKIIDDFSEEFEKSYVDTLRQRHGVKRVNANNVYQEVIQDKHHIHMNATQWESLTVFIQYLGKKGICIVEQDERGWFVQYIERDVNSLKRAEKANERAKAEKVEEEKATRRMEKQIIAASKAQGVREVEATKMLRGEGESVKMSLGKGGLSGGLGAGGGVKRKLDEVKLAVGDNNNNNSTATEPAKKSAKPLSAVEQIMLENENKKRREQEEKEAIERRRREEEDRASALRKEEKKKKGKRKDYWLRKDIVVKIKNKELADGKFYKKKGVVETVMEKYGAEVRVKDTVDVIILDQDDLETVVGGLNGKVMIVNGYGRGEEAELVEIKTEDFCANLKILETGELVKNVEYEDFSKMP</sequence>
<dbReference type="Gene3D" id="2.30.30.140">
    <property type="match status" value="1"/>
</dbReference>
<dbReference type="InterPro" id="IPR037321">
    <property type="entry name" value="KIN17-like"/>
</dbReference>
<dbReference type="GO" id="GO:0005634">
    <property type="term" value="C:nucleus"/>
    <property type="evidence" value="ECO:0007669"/>
    <property type="project" value="TreeGrafter"/>
</dbReference>
<keyword evidence="3" id="KW-0863">Zinc-finger</keyword>
<protein>
    <recommendedName>
        <fullName evidence="7">C2H2-type domain-containing protein</fullName>
    </recommendedName>
</protein>
<keyword evidence="4" id="KW-0862">Zinc</keyword>
<accession>A0A9W7KU33</accession>
<dbReference type="GO" id="GO:0006260">
    <property type="term" value="P:DNA replication"/>
    <property type="evidence" value="ECO:0007669"/>
    <property type="project" value="TreeGrafter"/>
</dbReference>
<evidence type="ECO:0000313" key="8">
    <source>
        <dbReference type="EMBL" id="GMI11345.1"/>
    </source>
</evidence>
<dbReference type="InterPro" id="IPR038254">
    <property type="entry name" value="KIN17_WH-like_sf"/>
</dbReference>
<dbReference type="SMART" id="SM01253">
    <property type="entry name" value="Kin17_mid"/>
    <property type="match status" value="1"/>
</dbReference>
<evidence type="ECO:0000256" key="4">
    <source>
        <dbReference type="ARBA" id="ARBA00022833"/>
    </source>
</evidence>
<dbReference type="GO" id="GO:0003690">
    <property type="term" value="F:double-stranded DNA binding"/>
    <property type="evidence" value="ECO:0007669"/>
    <property type="project" value="TreeGrafter"/>
</dbReference>
<feature type="region of interest" description="Disordered" evidence="6">
    <location>
        <begin position="231"/>
        <end position="296"/>
    </location>
</feature>
<feature type="compositionally biased region" description="Basic and acidic residues" evidence="6">
    <location>
        <begin position="263"/>
        <end position="294"/>
    </location>
</feature>
<dbReference type="InterPro" id="IPR019447">
    <property type="entry name" value="DNA/RNA-bd_Kin17_WH-like_dom"/>
</dbReference>
<dbReference type="InterPro" id="IPR041995">
    <property type="entry name" value="KOW_KIN17"/>
</dbReference>
<feature type="compositionally biased region" description="Polar residues" evidence="6">
    <location>
        <begin position="234"/>
        <end position="243"/>
    </location>
</feature>
<dbReference type="Pfam" id="PF18131">
    <property type="entry name" value="KN17_SH3"/>
    <property type="match status" value="1"/>
</dbReference>
<dbReference type="InterPro" id="IPR036236">
    <property type="entry name" value="Znf_C2H2_sf"/>
</dbReference>
<dbReference type="Gene3D" id="1.10.10.2030">
    <property type="entry name" value="DNA/RNA-binding protein Kin17, conserved domain"/>
    <property type="match status" value="1"/>
</dbReference>
<proteinExistence type="inferred from homology"/>